<gene>
    <name evidence="1" type="ORF">NC653_040292</name>
</gene>
<dbReference type="EMBL" id="JAQIZT010000018">
    <property type="protein sequence ID" value="KAJ6958592.1"/>
    <property type="molecule type" value="Genomic_DNA"/>
</dbReference>
<dbReference type="AlphaFoldDB" id="A0AAD6LD92"/>
<reference evidence="1 2" key="1">
    <citation type="journal article" date="2023" name="Mol. Ecol. Resour.">
        <title>Chromosome-level genome assembly of a triploid poplar Populus alba 'Berolinensis'.</title>
        <authorList>
            <person name="Chen S."/>
            <person name="Yu Y."/>
            <person name="Wang X."/>
            <person name="Wang S."/>
            <person name="Zhang T."/>
            <person name="Zhou Y."/>
            <person name="He R."/>
            <person name="Meng N."/>
            <person name="Wang Y."/>
            <person name="Liu W."/>
            <person name="Liu Z."/>
            <person name="Liu J."/>
            <person name="Guo Q."/>
            <person name="Huang H."/>
            <person name="Sederoff R.R."/>
            <person name="Wang G."/>
            <person name="Qu G."/>
            <person name="Chen S."/>
        </authorList>
    </citation>
    <scope>NUCLEOTIDE SEQUENCE [LARGE SCALE GENOMIC DNA]</scope>
    <source>
        <strain evidence="1">SC-2020</strain>
    </source>
</reference>
<evidence type="ECO:0000313" key="1">
    <source>
        <dbReference type="EMBL" id="KAJ6958592.1"/>
    </source>
</evidence>
<comment type="caution">
    <text evidence="1">The sequence shown here is derived from an EMBL/GenBank/DDBJ whole genome shotgun (WGS) entry which is preliminary data.</text>
</comment>
<evidence type="ECO:0000313" key="2">
    <source>
        <dbReference type="Proteomes" id="UP001164929"/>
    </source>
</evidence>
<proteinExistence type="predicted"/>
<sequence>MGYTLFGSTTFTVSSSHAEHVTSLLQISGRNEYWVLLKVASKDDVLMGLLFVEASELAAGTTRW</sequence>
<accession>A0AAD6LD92</accession>
<dbReference type="Proteomes" id="UP001164929">
    <property type="component" value="Chromosome 18"/>
</dbReference>
<name>A0AAD6LD92_9ROSI</name>
<organism evidence="1 2">
    <name type="scientific">Populus alba x Populus x berolinensis</name>
    <dbReference type="NCBI Taxonomy" id="444605"/>
    <lineage>
        <taxon>Eukaryota</taxon>
        <taxon>Viridiplantae</taxon>
        <taxon>Streptophyta</taxon>
        <taxon>Embryophyta</taxon>
        <taxon>Tracheophyta</taxon>
        <taxon>Spermatophyta</taxon>
        <taxon>Magnoliopsida</taxon>
        <taxon>eudicotyledons</taxon>
        <taxon>Gunneridae</taxon>
        <taxon>Pentapetalae</taxon>
        <taxon>rosids</taxon>
        <taxon>fabids</taxon>
        <taxon>Malpighiales</taxon>
        <taxon>Salicaceae</taxon>
        <taxon>Saliceae</taxon>
        <taxon>Populus</taxon>
    </lineage>
</organism>
<keyword evidence="2" id="KW-1185">Reference proteome</keyword>
<protein>
    <submittedName>
        <fullName evidence="1">Uncharacterized protein</fullName>
    </submittedName>
</protein>